<evidence type="ECO:0000313" key="3">
    <source>
        <dbReference type="EMBL" id="GEN08227.1"/>
    </source>
</evidence>
<name>A0A511T2V9_MYXFU</name>
<dbReference type="Proteomes" id="UP000321514">
    <property type="component" value="Unassembled WGS sequence"/>
</dbReference>
<dbReference type="PANTHER" id="PTHR47698:SF2">
    <property type="entry name" value="FATTY-ACID-BINDING PROTEIN 3, CHLOROPLASTIC"/>
    <property type="match status" value="1"/>
</dbReference>
<dbReference type="GO" id="GO:0016872">
    <property type="term" value="F:intramolecular lyase activity"/>
    <property type="evidence" value="ECO:0007669"/>
    <property type="project" value="InterPro"/>
</dbReference>
<protein>
    <submittedName>
        <fullName evidence="3 4">Chalcone isomerase</fullName>
    </submittedName>
</protein>
<dbReference type="PANTHER" id="PTHR47698">
    <property type="entry name" value="FATTY-ACID-BINDING PROTEIN 3, CHLOROPLASTIC"/>
    <property type="match status" value="1"/>
</dbReference>
<sequence>MKATLSAVALCLLFALPASAAPGEAQEVAGVKFPGTAKVEGKELKLNGVGLRKKMMFKVYAVGLYVETPSQDAAALVSADESKRVRMYMLRDLDKKSITDAIVEGFKKNAGDKLPALQERLNTFANAIPDVKKGEEIILTYVPGSGTSVRSTKVTEPISVEGKDFADALFSVWLGKSPVDGGLKDGMLGKD</sequence>
<proteinExistence type="predicted"/>
<evidence type="ECO:0000313" key="4">
    <source>
        <dbReference type="EMBL" id="SEU21959.1"/>
    </source>
</evidence>
<dbReference type="EMBL" id="BJXR01000027">
    <property type="protein sequence ID" value="GEN08227.1"/>
    <property type="molecule type" value="Genomic_DNA"/>
</dbReference>
<evidence type="ECO:0000313" key="6">
    <source>
        <dbReference type="Proteomes" id="UP000321514"/>
    </source>
</evidence>
<evidence type="ECO:0000256" key="1">
    <source>
        <dbReference type="SAM" id="SignalP"/>
    </source>
</evidence>
<feature type="domain" description="Chalcone isomerase" evidence="2">
    <location>
        <begin position="25"/>
        <end position="189"/>
    </location>
</feature>
<dbReference type="STRING" id="1334629.MFUL124B02_29625"/>
<keyword evidence="5" id="KW-1185">Reference proteome</keyword>
<keyword evidence="1" id="KW-0732">Signal</keyword>
<organism evidence="3 6">
    <name type="scientific">Myxococcus fulvus</name>
    <dbReference type="NCBI Taxonomy" id="33"/>
    <lineage>
        <taxon>Bacteria</taxon>
        <taxon>Pseudomonadati</taxon>
        <taxon>Myxococcota</taxon>
        <taxon>Myxococcia</taxon>
        <taxon>Myxococcales</taxon>
        <taxon>Cystobacterineae</taxon>
        <taxon>Myxococcaceae</taxon>
        <taxon>Myxococcus</taxon>
    </lineage>
</organism>
<dbReference type="OrthoDB" id="9795336at2"/>
<dbReference type="SUPFAM" id="SSF54626">
    <property type="entry name" value="Chalcone isomerase"/>
    <property type="match status" value="1"/>
</dbReference>
<dbReference type="RefSeq" id="WP_046715011.1">
    <property type="nucleotide sequence ID" value="NZ_BJXR01000027.1"/>
</dbReference>
<dbReference type="Proteomes" id="UP000183760">
    <property type="component" value="Unassembled WGS sequence"/>
</dbReference>
<dbReference type="InterPro" id="IPR016087">
    <property type="entry name" value="Chalcone_isomerase"/>
</dbReference>
<dbReference type="InterPro" id="IPR036298">
    <property type="entry name" value="Chalcone_isomerase_sf"/>
</dbReference>
<reference evidence="3 6" key="2">
    <citation type="submission" date="2019-07" db="EMBL/GenBank/DDBJ databases">
        <title>Whole genome shotgun sequence of Myxococcus fulvus NBRC 100333.</title>
        <authorList>
            <person name="Hosoyama A."/>
            <person name="Uohara A."/>
            <person name="Ohji S."/>
            <person name="Ichikawa N."/>
        </authorList>
    </citation>
    <scope>NUCLEOTIDE SEQUENCE [LARGE SCALE GENOMIC DNA]</scope>
    <source>
        <strain evidence="3 6">NBRC 100333</strain>
    </source>
</reference>
<dbReference type="EMBL" id="FOIB01000006">
    <property type="protein sequence ID" value="SEU21959.1"/>
    <property type="molecule type" value="Genomic_DNA"/>
</dbReference>
<accession>A0A511T2V9</accession>
<dbReference type="Gene3D" id="3.50.70.10">
    <property type="match status" value="1"/>
</dbReference>
<keyword evidence="3" id="KW-0413">Isomerase</keyword>
<dbReference type="Pfam" id="PF16036">
    <property type="entry name" value="Chalcone_3"/>
    <property type="match status" value="1"/>
</dbReference>
<evidence type="ECO:0000259" key="2">
    <source>
        <dbReference type="Pfam" id="PF16036"/>
    </source>
</evidence>
<gene>
    <name evidence="3" type="ORF">MFU01_32640</name>
    <name evidence="4" type="ORF">SAMN05443572_106347</name>
</gene>
<comment type="caution">
    <text evidence="3">The sequence shown here is derived from an EMBL/GenBank/DDBJ whole genome shotgun (WGS) entry which is preliminary data.</text>
</comment>
<feature type="signal peptide" evidence="1">
    <location>
        <begin position="1"/>
        <end position="20"/>
    </location>
</feature>
<feature type="chain" id="PRO_5023109099" evidence="1">
    <location>
        <begin position="21"/>
        <end position="191"/>
    </location>
</feature>
<reference evidence="4 5" key="1">
    <citation type="submission" date="2016-10" db="EMBL/GenBank/DDBJ databases">
        <authorList>
            <person name="Varghese N."/>
            <person name="Submissions S."/>
        </authorList>
    </citation>
    <scope>NUCLEOTIDE SEQUENCE [LARGE SCALE GENOMIC DNA]</scope>
    <source>
        <strain evidence="4 5">DSM 16525</strain>
    </source>
</reference>
<evidence type="ECO:0000313" key="5">
    <source>
        <dbReference type="Proteomes" id="UP000183760"/>
    </source>
</evidence>
<dbReference type="InterPro" id="IPR016088">
    <property type="entry name" value="Chalcone_isomerase_3-sand"/>
</dbReference>
<dbReference type="AlphaFoldDB" id="A0A511T2V9"/>